<evidence type="ECO:0000313" key="4">
    <source>
        <dbReference type="Proteomes" id="UP000689967"/>
    </source>
</evidence>
<feature type="transmembrane region" description="Helical" evidence="1">
    <location>
        <begin position="115"/>
        <end position="137"/>
    </location>
</feature>
<dbReference type="RefSeq" id="WP_216877928.1">
    <property type="nucleotide sequence ID" value="NZ_JAERQM010000006.1"/>
</dbReference>
<comment type="caution">
    <text evidence="3">The sequence shown here is derived from an EMBL/GenBank/DDBJ whole genome shotgun (WGS) entry which is preliminary data.</text>
</comment>
<evidence type="ECO:0000259" key="2">
    <source>
        <dbReference type="Pfam" id="PF07331"/>
    </source>
</evidence>
<feature type="transmembrane region" description="Helical" evidence="1">
    <location>
        <begin position="7"/>
        <end position="24"/>
    </location>
</feature>
<accession>A0ABS6HB06</accession>
<dbReference type="InterPro" id="IPR009936">
    <property type="entry name" value="DUF1468"/>
</dbReference>
<organism evidence="3 4">
    <name type="scientific">Falsiroseomonas oleicola</name>
    <dbReference type="NCBI Taxonomy" id="2801474"/>
    <lineage>
        <taxon>Bacteria</taxon>
        <taxon>Pseudomonadati</taxon>
        <taxon>Pseudomonadota</taxon>
        <taxon>Alphaproteobacteria</taxon>
        <taxon>Acetobacterales</taxon>
        <taxon>Roseomonadaceae</taxon>
        <taxon>Falsiroseomonas</taxon>
    </lineage>
</organism>
<feature type="transmembrane region" description="Helical" evidence="1">
    <location>
        <begin position="76"/>
        <end position="109"/>
    </location>
</feature>
<keyword evidence="1" id="KW-0472">Membrane</keyword>
<sequence length="150" mass="16646">MKINQKDLLAGFILLAFAVAGLLLNMDHTLGNARRMGPDYMPMLAFGLLFALSVAVIALGMFNGPDKLERWAWRELFLILAAICVFALILEKAGMILTLVVSIGIASLADRTHKPLGVLGLIAFLVALCYLVFIYWLDIRIPVWPTYFGY</sequence>
<keyword evidence="1" id="KW-0812">Transmembrane</keyword>
<evidence type="ECO:0000256" key="1">
    <source>
        <dbReference type="SAM" id="Phobius"/>
    </source>
</evidence>
<dbReference type="Proteomes" id="UP000689967">
    <property type="component" value="Unassembled WGS sequence"/>
</dbReference>
<feature type="domain" description="DUF1468" evidence="2">
    <location>
        <begin position="9"/>
        <end position="142"/>
    </location>
</feature>
<reference evidence="3 4" key="1">
    <citation type="submission" date="2021-01" db="EMBL/GenBank/DDBJ databases">
        <title>Roseomonas sp. nov, a bacterium isolated from an oil production mixture in Yumen Oilfield.</title>
        <authorList>
            <person name="Wu D."/>
        </authorList>
    </citation>
    <scope>NUCLEOTIDE SEQUENCE [LARGE SCALE GENOMIC DNA]</scope>
    <source>
        <strain evidence="3 4">ROY-5-3</strain>
    </source>
</reference>
<keyword evidence="4" id="KW-1185">Reference proteome</keyword>
<evidence type="ECO:0000313" key="3">
    <source>
        <dbReference type="EMBL" id="MBU8545912.1"/>
    </source>
</evidence>
<dbReference type="Pfam" id="PF07331">
    <property type="entry name" value="TctB"/>
    <property type="match status" value="1"/>
</dbReference>
<protein>
    <submittedName>
        <fullName evidence="3">Tripartite tricarboxylate transporter TctB family protein</fullName>
    </submittedName>
</protein>
<proteinExistence type="predicted"/>
<dbReference type="EMBL" id="JAERQM010000006">
    <property type="protein sequence ID" value="MBU8545912.1"/>
    <property type="molecule type" value="Genomic_DNA"/>
</dbReference>
<name>A0ABS6HB06_9PROT</name>
<feature type="transmembrane region" description="Helical" evidence="1">
    <location>
        <begin position="44"/>
        <end position="64"/>
    </location>
</feature>
<gene>
    <name evidence="3" type="ORF">JJQ90_19475</name>
</gene>
<keyword evidence="1" id="KW-1133">Transmembrane helix</keyword>